<organism evidence="1">
    <name type="scientific">marine sediment metagenome</name>
    <dbReference type="NCBI Taxonomy" id="412755"/>
    <lineage>
        <taxon>unclassified sequences</taxon>
        <taxon>metagenomes</taxon>
        <taxon>ecological metagenomes</taxon>
    </lineage>
</organism>
<reference evidence="1" key="1">
    <citation type="journal article" date="2015" name="Nature">
        <title>Complex archaea that bridge the gap between prokaryotes and eukaryotes.</title>
        <authorList>
            <person name="Spang A."/>
            <person name="Saw J.H."/>
            <person name="Jorgensen S.L."/>
            <person name="Zaremba-Niedzwiedzka K."/>
            <person name="Martijn J."/>
            <person name="Lind A.E."/>
            <person name="van Eijk R."/>
            <person name="Schleper C."/>
            <person name="Guy L."/>
            <person name="Ettema T.J."/>
        </authorList>
    </citation>
    <scope>NUCLEOTIDE SEQUENCE</scope>
</reference>
<proteinExistence type="predicted"/>
<protein>
    <submittedName>
        <fullName evidence="1">Uncharacterized protein</fullName>
    </submittedName>
</protein>
<accession>A0A0F9KS64</accession>
<name>A0A0F9KS64_9ZZZZ</name>
<gene>
    <name evidence="1" type="ORF">LCGC14_1297620</name>
</gene>
<comment type="caution">
    <text evidence="1">The sequence shown here is derived from an EMBL/GenBank/DDBJ whole genome shotgun (WGS) entry which is preliminary data.</text>
</comment>
<evidence type="ECO:0000313" key="1">
    <source>
        <dbReference type="EMBL" id="KKM84598.1"/>
    </source>
</evidence>
<feature type="non-terminal residue" evidence="1">
    <location>
        <position position="22"/>
    </location>
</feature>
<dbReference type="AlphaFoldDB" id="A0A0F9KS64"/>
<dbReference type="EMBL" id="LAZR01007541">
    <property type="protein sequence ID" value="KKM84598.1"/>
    <property type="molecule type" value="Genomic_DNA"/>
</dbReference>
<sequence>MKKLAFSALLASVVFSNSAWSE</sequence>